<evidence type="ECO:0000313" key="9">
    <source>
        <dbReference type="Proteomes" id="UP000247892"/>
    </source>
</evidence>
<evidence type="ECO:0000256" key="1">
    <source>
        <dbReference type="ARBA" id="ARBA00004141"/>
    </source>
</evidence>
<evidence type="ECO:0000256" key="4">
    <source>
        <dbReference type="ARBA" id="ARBA00022989"/>
    </source>
</evidence>
<dbReference type="PANTHER" id="PTHR31272:SF4">
    <property type="entry name" value="CYTOCHROME C-TYPE BIOGENESIS PROTEIN HI_1454-RELATED"/>
    <property type="match status" value="1"/>
</dbReference>
<keyword evidence="5 6" id="KW-0472">Membrane</keyword>
<accession>A0A318LIU4</accession>
<organism evidence="8 9">
    <name type="scientific">Prauserella flavalba</name>
    <dbReference type="NCBI Taxonomy" id="1477506"/>
    <lineage>
        <taxon>Bacteria</taxon>
        <taxon>Bacillati</taxon>
        <taxon>Actinomycetota</taxon>
        <taxon>Actinomycetes</taxon>
        <taxon>Pseudonocardiales</taxon>
        <taxon>Pseudonocardiaceae</taxon>
        <taxon>Prauserella</taxon>
    </lineage>
</organism>
<dbReference type="RefSeq" id="WP_110341174.1">
    <property type="nucleotide sequence ID" value="NZ_JBHVKT010000047.1"/>
</dbReference>
<feature type="transmembrane region" description="Helical" evidence="6">
    <location>
        <begin position="46"/>
        <end position="69"/>
    </location>
</feature>
<dbReference type="Proteomes" id="UP000247892">
    <property type="component" value="Unassembled WGS sequence"/>
</dbReference>
<evidence type="ECO:0000259" key="7">
    <source>
        <dbReference type="Pfam" id="PF02683"/>
    </source>
</evidence>
<dbReference type="EMBL" id="MASU01000012">
    <property type="protein sequence ID" value="PXY25528.1"/>
    <property type="molecule type" value="Genomic_DNA"/>
</dbReference>
<dbReference type="GO" id="GO:0016020">
    <property type="term" value="C:membrane"/>
    <property type="evidence" value="ECO:0007669"/>
    <property type="project" value="UniProtKB-SubCell"/>
</dbReference>
<comment type="subcellular location">
    <subcellularLocation>
        <location evidence="1">Membrane</location>
        <topology evidence="1">Multi-pass membrane protein</topology>
    </subcellularLocation>
</comment>
<evidence type="ECO:0000256" key="5">
    <source>
        <dbReference type="ARBA" id="ARBA00023136"/>
    </source>
</evidence>
<dbReference type="OrthoDB" id="4332145at2"/>
<proteinExistence type="inferred from homology"/>
<feature type="domain" description="Cytochrome C biogenesis protein transmembrane" evidence="7">
    <location>
        <begin position="7"/>
        <end position="189"/>
    </location>
</feature>
<protein>
    <submittedName>
        <fullName evidence="8">Thiol-disulfide oxidoreductase</fullName>
    </submittedName>
</protein>
<evidence type="ECO:0000256" key="6">
    <source>
        <dbReference type="SAM" id="Phobius"/>
    </source>
</evidence>
<evidence type="ECO:0000256" key="2">
    <source>
        <dbReference type="ARBA" id="ARBA00006143"/>
    </source>
</evidence>
<keyword evidence="3 6" id="KW-0812">Transmembrane</keyword>
<comment type="similarity">
    <text evidence="2">Belongs to the DsbD family.</text>
</comment>
<evidence type="ECO:0000313" key="8">
    <source>
        <dbReference type="EMBL" id="PXY25528.1"/>
    </source>
</evidence>
<comment type="caution">
    <text evidence="8">The sequence shown here is derived from an EMBL/GenBank/DDBJ whole genome shotgun (WGS) entry which is preliminary data.</text>
</comment>
<feature type="transmembrane region" description="Helical" evidence="6">
    <location>
        <begin position="249"/>
        <end position="268"/>
    </location>
</feature>
<feature type="transmembrane region" description="Helical" evidence="6">
    <location>
        <begin position="149"/>
        <end position="173"/>
    </location>
</feature>
<keyword evidence="9" id="KW-1185">Reference proteome</keyword>
<keyword evidence="4 6" id="KW-1133">Transmembrane helix</keyword>
<reference evidence="8 9" key="1">
    <citation type="submission" date="2016-07" db="EMBL/GenBank/DDBJ databases">
        <title>Draft genome sequence of Prauserella sp. YIM 121212, isolated from alkaline soil.</title>
        <authorList>
            <person name="Ruckert C."/>
            <person name="Albersmeier A."/>
            <person name="Jiang C.-L."/>
            <person name="Jiang Y."/>
            <person name="Kalinowski J."/>
            <person name="Schneider O."/>
            <person name="Winkler A."/>
            <person name="Zotchev S.B."/>
        </authorList>
    </citation>
    <scope>NUCLEOTIDE SEQUENCE [LARGE SCALE GENOMIC DNA]</scope>
    <source>
        <strain evidence="8 9">YIM 121212</strain>
    </source>
</reference>
<dbReference type="InterPro" id="IPR003834">
    <property type="entry name" value="Cyt_c_assmbl_TM_dom"/>
</dbReference>
<evidence type="ECO:0000256" key="3">
    <source>
        <dbReference type="ARBA" id="ARBA00022692"/>
    </source>
</evidence>
<feature type="transmembrane region" description="Helical" evidence="6">
    <location>
        <begin position="6"/>
        <end position="34"/>
    </location>
</feature>
<name>A0A318LIU4_9PSEU</name>
<dbReference type="AlphaFoldDB" id="A0A318LIU4"/>
<feature type="transmembrane region" description="Helical" evidence="6">
    <location>
        <begin position="194"/>
        <end position="216"/>
    </location>
</feature>
<feature type="transmembrane region" description="Helical" evidence="6">
    <location>
        <begin position="75"/>
        <end position="97"/>
    </location>
</feature>
<gene>
    <name evidence="8" type="ORF">BA062_25565</name>
</gene>
<dbReference type="Pfam" id="PF02683">
    <property type="entry name" value="DsbD_TM"/>
    <property type="match status" value="1"/>
</dbReference>
<sequence length="287" mass="29756">MIEIGLLGAFLGGLLTLVSPCSALLLPSFFAYAFDRVGALARRTAAFYAGLLIVLVPLGAGVAVVGAVLTQYRGVTTTVGGVVLILFGIAMIVGRGFGISTAQRAAARIKIASGASVFALGTVYALAGFCSGPLLGSVLTVSAAGGDPAYGGVLMALYALGMAAPLFVLALFWDRLNLGRKTWLRGRKITMGPLRTHTTSLISGLLFIAIGALFLFTEGTANLGGFTSVDTQFTLQAWLQDLTSNVSNAALLLALVAGALAVLVVRLARARHQRHKQPRHPDDSGVQ</sequence>
<dbReference type="InterPro" id="IPR051790">
    <property type="entry name" value="Cytochrome_c-biogenesis_DsbD"/>
</dbReference>
<dbReference type="GO" id="GO:0017004">
    <property type="term" value="P:cytochrome complex assembly"/>
    <property type="evidence" value="ECO:0007669"/>
    <property type="project" value="InterPro"/>
</dbReference>
<dbReference type="PANTHER" id="PTHR31272">
    <property type="entry name" value="CYTOCHROME C-TYPE BIOGENESIS PROTEIN HI_1454-RELATED"/>
    <property type="match status" value="1"/>
</dbReference>